<dbReference type="GO" id="GO:0031625">
    <property type="term" value="F:ubiquitin protein ligase binding"/>
    <property type="evidence" value="ECO:0007669"/>
    <property type="project" value="InterPro"/>
</dbReference>
<dbReference type="InterPro" id="IPR001373">
    <property type="entry name" value="Cullin_N"/>
</dbReference>
<protein>
    <submittedName>
        <fullName evidence="5">Cullin-3</fullName>
    </submittedName>
</protein>
<feature type="domain" description="Cullin family profile" evidence="4">
    <location>
        <begin position="395"/>
        <end position="625"/>
    </location>
</feature>
<dbReference type="InterPro" id="IPR045093">
    <property type="entry name" value="Cullin"/>
</dbReference>
<dbReference type="SUPFAM" id="SSF46785">
    <property type="entry name" value="Winged helix' DNA-binding domain"/>
    <property type="match status" value="1"/>
</dbReference>
<organism evidence="5 6">
    <name type="scientific">Saccharomyces pastorianus</name>
    <name type="common">Lager yeast</name>
    <name type="synonym">Saccharomyces cerevisiae x Saccharomyces eubayanus</name>
    <dbReference type="NCBI Taxonomy" id="27292"/>
    <lineage>
        <taxon>Eukaryota</taxon>
        <taxon>Fungi</taxon>
        <taxon>Dikarya</taxon>
        <taxon>Ascomycota</taxon>
        <taxon>Saccharomycotina</taxon>
        <taxon>Saccharomycetes</taxon>
        <taxon>Saccharomycetales</taxon>
        <taxon>Saccharomycetaceae</taxon>
        <taxon>Saccharomyces</taxon>
    </lineage>
</organism>
<sequence length="756" mass="87658">MKKFETKLGRMITNNKTRISVPEKLGLSGQSFEQSWEIVKHAIDHIYIDDMADLSFEQVYRTIYTIVLNRKGPMLYDNLKTYTIEKLLFFRETVFKNNAPDYEILETMAGLWETLCNCFKITGDLMMYMDKVYCKPNRCLEVYDMCLDLFRTEILQKRSSSLISALISDIDGIRSSGSMDPKHTSMWKVLIGMMETLHDNRDNFFLTDFEPVLISATERYYTDAINIKSLTPLEGLEKIRKLKQFENVLDSSFLNADSHNKLKKVLGNVLIWGKLSDVIEDLTHEAMKLSDERLLQEIYDLSGERKYKTTIIESIKSYIRRIATAVPFKDGSRKKGQNAITWSSEILSIFRKQRLFLGNTKFGSVQVNSSVTYKFIGMTILHDVFETYFSEEGALPSEYISTYVDYCMKQTNDNDAEVAKIKEDLLDSTKLIELLSEKDIFESTYKKQLSRRLLQQKSILEIEKWMVQMIKDALGTFFTLKLEIMLRDISLSSRILQAFKSSSTSSIEYMNFVPEVLTRTSWPFQSTNPIDESIALPPRMSQMLMGFDEYYSLKYKERVLKWAHHLSVIEIGCQFNNGYYEISFSVYAGAIFLLFENYEELTLEEIRELTHIPEEDVKSLVMSMSAVPKCRILKRSSNSGNAKFSVNYFFSAPNRKVKVPIIAGPASFHKSDNLASQSLVDSYENESIMEVNAAIVRIMKTEGKLSHQQLLQRATKHMERRFHLTSSTFKRSLQLLLEKEYIQRDADDTSCYHYLH</sequence>
<dbReference type="PROSITE" id="PS50069">
    <property type="entry name" value="CULLIN_2"/>
    <property type="match status" value="1"/>
</dbReference>
<dbReference type="Gene3D" id="3.30.230.130">
    <property type="entry name" value="Cullin, Chain C, Domain 2"/>
    <property type="match status" value="1"/>
</dbReference>
<evidence type="ECO:0000256" key="2">
    <source>
        <dbReference type="PROSITE-ProRule" id="PRU00330"/>
    </source>
</evidence>
<proteinExistence type="inferred from homology"/>
<evidence type="ECO:0000313" key="5">
    <source>
        <dbReference type="EMBL" id="QID85078.1"/>
    </source>
</evidence>
<dbReference type="OrthoDB" id="27073at2759"/>
<name>A0A6C1E6Z6_SACPS</name>
<dbReference type="EMBL" id="CP049004">
    <property type="protein sequence ID" value="QID85078.1"/>
    <property type="molecule type" value="Genomic_DNA"/>
</dbReference>
<dbReference type="Proteomes" id="UP000501346">
    <property type="component" value="Chromosome SeVII-ScVII"/>
</dbReference>
<dbReference type="AlphaFoldDB" id="A0A6C1E6Z6"/>
<dbReference type="SUPFAM" id="SSF75632">
    <property type="entry name" value="Cullin homology domain"/>
    <property type="match status" value="1"/>
</dbReference>
<gene>
    <name evidence="5" type="primary">CUL3_2</name>
    <name evidence="5" type="ORF">GRS66_007627</name>
</gene>
<dbReference type="InterPro" id="IPR016158">
    <property type="entry name" value="Cullin_homology"/>
</dbReference>
<dbReference type="SUPFAM" id="SSF74788">
    <property type="entry name" value="Cullin repeat-like"/>
    <property type="match status" value="1"/>
</dbReference>
<dbReference type="FunFam" id="1.10.10.10:FF:000840">
    <property type="entry name" value="Cul3p"/>
    <property type="match status" value="1"/>
</dbReference>
<evidence type="ECO:0000313" key="6">
    <source>
        <dbReference type="Proteomes" id="UP000501346"/>
    </source>
</evidence>
<dbReference type="GO" id="GO:0006511">
    <property type="term" value="P:ubiquitin-dependent protein catabolic process"/>
    <property type="evidence" value="ECO:0007669"/>
    <property type="project" value="InterPro"/>
</dbReference>
<dbReference type="Gene3D" id="1.20.1310.10">
    <property type="entry name" value="Cullin Repeats"/>
    <property type="match status" value="3"/>
</dbReference>
<evidence type="ECO:0000259" key="4">
    <source>
        <dbReference type="PROSITE" id="PS50069"/>
    </source>
</evidence>
<dbReference type="PANTHER" id="PTHR11932">
    <property type="entry name" value="CULLIN"/>
    <property type="match status" value="1"/>
</dbReference>
<dbReference type="Pfam" id="PF26557">
    <property type="entry name" value="Cullin_AB"/>
    <property type="match status" value="1"/>
</dbReference>
<evidence type="ECO:0000256" key="3">
    <source>
        <dbReference type="RuleBase" id="RU003829"/>
    </source>
</evidence>
<comment type="similarity">
    <text evidence="1 2 3">Belongs to the cullin family.</text>
</comment>
<dbReference type="InterPro" id="IPR036317">
    <property type="entry name" value="Cullin_homology_sf"/>
</dbReference>
<dbReference type="SMART" id="SM00182">
    <property type="entry name" value="CULLIN"/>
    <property type="match status" value="1"/>
</dbReference>
<dbReference type="InterPro" id="IPR036390">
    <property type="entry name" value="WH_DNA-bd_sf"/>
</dbReference>
<dbReference type="InterPro" id="IPR019559">
    <property type="entry name" value="Cullin_neddylation_domain"/>
</dbReference>
<evidence type="ECO:0000256" key="1">
    <source>
        <dbReference type="ARBA" id="ARBA00006019"/>
    </source>
</evidence>
<dbReference type="Gene3D" id="1.10.10.10">
    <property type="entry name" value="Winged helix-like DNA-binding domain superfamily/Winged helix DNA-binding domain"/>
    <property type="match status" value="1"/>
</dbReference>
<dbReference type="InterPro" id="IPR036388">
    <property type="entry name" value="WH-like_DNA-bd_sf"/>
</dbReference>
<dbReference type="InterPro" id="IPR059120">
    <property type="entry name" value="Cullin-like_AB"/>
</dbReference>
<keyword evidence="6" id="KW-1185">Reference proteome</keyword>
<accession>A0A6C1E6Z6</accession>
<dbReference type="Pfam" id="PF00888">
    <property type="entry name" value="Cullin"/>
    <property type="match status" value="1"/>
</dbReference>
<dbReference type="InterPro" id="IPR016159">
    <property type="entry name" value="Cullin_repeat-like_dom_sf"/>
</dbReference>
<dbReference type="SMART" id="SM00884">
    <property type="entry name" value="Cullin_Nedd8"/>
    <property type="match status" value="1"/>
</dbReference>
<reference evidence="5 6" key="1">
    <citation type="journal article" date="2019" name="BMC Genomics">
        <title>Chromosome level assembly and comparative genome analysis confirm lager-brewing yeasts originated from a single hybridization.</title>
        <authorList>
            <person name="Salazar A.N."/>
            <person name="Gorter de Vries A.R."/>
            <person name="van den Broek M."/>
            <person name="Brouwers N."/>
            <person name="de la Torre Cortes P."/>
            <person name="Kuijpers N.G.A."/>
            <person name="Daran J.G."/>
            <person name="Abeel T."/>
        </authorList>
    </citation>
    <scope>NUCLEOTIDE SEQUENCE [LARGE SCALE GENOMIC DNA]</scope>
    <source>
        <strain evidence="5 6">CBS 1483</strain>
    </source>
</reference>
<dbReference type="Pfam" id="PF10557">
    <property type="entry name" value="Cullin_Nedd8"/>
    <property type="match status" value="1"/>
</dbReference>